<dbReference type="EMBL" id="JAUCDY010000003">
    <property type="protein sequence ID" value="MDM7857373.1"/>
    <property type="molecule type" value="Genomic_DNA"/>
</dbReference>
<dbReference type="Proteomes" id="UP001241056">
    <property type="component" value="Unassembled WGS sequence"/>
</dbReference>
<dbReference type="NCBIfam" id="NF004858">
    <property type="entry name" value="PRK06213.1"/>
    <property type="match status" value="1"/>
</dbReference>
<comment type="caution">
    <text evidence="2">The sequence shown here is derived from an EMBL/GenBank/DDBJ whole genome shotgun (WGS) entry which is preliminary data.</text>
</comment>
<gene>
    <name evidence="2" type="ORF">QEZ41_03640</name>
</gene>
<sequence>MNELINYQCTDGIATLQLNNGKVNALSPALIQQFNSCLDQAEQDKAIVIITGQPGIFSGGYDLKVMLSGPANAIDLVAQGSDLTRRMLAHPQPIIIACSGHAIAKGAFLLLAADYRIATAGDFTIALNEVEIGMVMHQAGIVLAQGRLTPAAFQRAVNNAERFTPEAAVSAGFVDQVVHADELINTAQTVAQTMKKLNMRAHYQTKLKVRQQLLAGLEAAIEQDKVYASH</sequence>
<dbReference type="SUPFAM" id="SSF52096">
    <property type="entry name" value="ClpP/crotonase"/>
    <property type="match status" value="1"/>
</dbReference>
<dbReference type="PANTHER" id="PTHR11941">
    <property type="entry name" value="ENOYL-COA HYDRATASE-RELATED"/>
    <property type="match status" value="1"/>
</dbReference>
<comment type="similarity">
    <text evidence="1">Belongs to the enoyl-CoA hydratase/isomerase family.</text>
</comment>
<name>A0ABT7SMH0_9GAMM</name>
<dbReference type="CDD" id="cd06558">
    <property type="entry name" value="crotonase-like"/>
    <property type="match status" value="1"/>
</dbReference>
<evidence type="ECO:0000256" key="1">
    <source>
        <dbReference type="ARBA" id="ARBA00005254"/>
    </source>
</evidence>
<dbReference type="InterPro" id="IPR001753">
    <property type="entry name" value="Enoyl-CoA_hydra/iso"/>
</dbReference>
<accession>A0ABT7SMH0</accession>
<evidence type="ECO:0000313" key="2">
    <source>
        <dbReference type="EMBL" id="MDM7857373.1"/>
    </source>
</evidence>
<dbReference type="InterPro" id="IPR029045">
    <property type="entry name" value="ClpP/crotonase-like_dom_sf"/>
</dbReference>
<keyword evidence="3" id="KW-1185">Reference proteome</keyword>
<reference evidence="2 3" key="1">
    <citation type="submission" date="2023-06" db="EMBL/GenBank/DDBJ databases">
        <title>Thiopseudomonas sp. CY1220 draft genome sequence.</title>
        <authorList>
            <person name="Zhao G."/>
            <person name="An M."/>
        </authorList>
    </citation>
    <scope>NUCLEOTIDE SEQUENCE [LARGE SCALE GENOMIC DNA]</scope>
    <source>
        <strain evidence="2 3">CY1220</strain>
    </source>
</reference>
<protein>
    <submittedName>
        <fullName evidence="2">Crotonase/enoyl-CoA hydratase family protein</fullName>
    </submittedName>
</protein>
<dbReference type="PANTHER" id="PTHR11941:SF54">
    <property type="entry name" value="ENOYL-COA HYDRATASE, MITOCHONDRIAL"/>
    <property type="match status" value="1"/>
</dbReference>
<organism evidence="2 3">
    <name type="scientific">Thiopseudomonas acetoxidans</name>
    <dbReference type="NCBI Taxonomy" id="3041622"/>
    <lineage>
        <taxon>Bacteria</taxon>
        <taxon>Pseudomonadati</taxon>
        <taxon>Pseudomonadota</taxon>
        <taxon>Gammaproteobacteria</taxon>
        <taxon>Pseudomonadales</taxon>
        <taxon>Pseudomonadaceae</taxon>
        <taxon>Thiopseudomonas</taxon>
    </lineage>
</organism>
<proteinExistence type="inferred from homology"/>
<evidence type="ECO:0000313" key="3">
    <source>
        <dbReference type="Proteomes" id="UP001241056"/>
    </source>
</evidence>
<dbReference type="RefSeq" id="WP_289410029.1">
    <property type="nucleotide sequence ID" value="NZ_JAUCDY010000003.1"/>
</dbReference>
<dbReference type="Gene3D" id="3.90.226.10">
    <property type="entry name" value="2-enoyl-CoA Hydratase, Chain A, domain 1"/>
    <property type="match status" value="1"/>
</dbReference>
<dbReference type="Pfam" id="PF00378">
    <property type="entry name" value="ECH_1"/>
    <property type="match status" value="1"/>
</dbReference>